<organism evidence="1 2">
    <name type="scientific">Kalmanozyma brasiliensis (strain GHG001)</name>
    <name type="common">Yeast</name>
    <name type="synonym">Pseudozyma brasiliensis</name>
    <dbReference type="NCBI Taxonomy" id="1365824"/>
    <lineage>
        <taxon>Eukaryota</taxon>
        <taxon>Fungi</taxon>
        <taxon>Dikarya</taxon>
        <taxon>Basidiomycota</taxon>
        <taxon>Ustilaginomycotina</taxon>
        <taxon>Ustilaginomycetes</taxon>
        <taxon>Ustilaginales</taxon>
        <taxon>Ustilaginaceae</taxon>
        <taxon>Kalmanozyma</taxon>
    </lineage>
</organism>
<evidence type="ECO:0000313" key="1">
    <source>
        <dbReference type="EMBL" id="EST08639.1"/>
    </source>
</evidence>
<accession>V5F0B9</accession>
<evidence type="ECO:0000313" key="2">
    <source>
        <dbReference type="Proteomes" id="UP000019377"/>
    </source>
</evidence>
<dbReference type="Proteomes" id="UP000019377">
    <property type="component" value="Unassembled WGS sequence"/>
</dbReference>
<dbReference type="EMBL" id="KI545857">
    <property type="protein sequence ID" value="EST08639.1"/>
    <property type="molecule type" value="Genomic_DNA"/>
</dbReference>
<name>V5F0B9_KALBG</name>
<protein>
    <submittedName>
        <fullName evidence="1">Uncharacterized protein</fullName>
    </submittedName>
</protein>
<dbReference type="OrthoDB" id="2553809at2759"/>
<sequence>MQAVYAVTLSPETSDTNVAHNHALFNGNMPAPHLFGLFGYMPLNEAHQDAEGLKIYPDLANAAGTGSHCDFTWLDHGVPGYLYAERNLDFNLVQQQHYRIVRVEDAGGRQIEVEPVEYTVILSPETADTNVAHNHTLFNGSMPAPHLFGLHGYTPLSQAPEHAEHLKIYPDLANAAGTGPHADFSWILEGVPGYLIQDKKLRDEALDKRHYRIVKVEDAGGRQIENESAEYTVVLAADTAERNVKHNHDLFQGRLPPPHLFGLYGRVPLSQVGDEVPEGTKIWPDLATVNGTSPHHDFGWQLWGIPSYLVTNRDLDRDLLEQGHYQIVPLVASSSVTAQ</sequence>
<reference evidence="2" key="1">
    <citation type="journal article" date="2013" name="Genome Announc.">
        <title>Draft genome sequence of Pseudozyma brasiliensis sp. nov. strain GHG001, a high producer of endo-1,4-xylanase isolated from an insect pest of sugarcane.</title>
        <authorList>
            <person name="Oliveira J.V.D.C."/>
            <person name="dos Santos R.A.C."/>
            <person name="Borges T.A."/>
            <person name="Riano-Pachon D.M."/>
            <person name="Goldman G.H."/>
        </authorList>
    </citation>
    <scope>NUCLEOTIDE SEQUENCE [LARGE SCALE GENOMIC DNA]</scope>
    <source>
        <strain evidence="2">GHG001</strain>
    </source>
</reference>
<keyword evidence="2" id="KW-1185">Reference proteome</keyword>
<dbReference type="HOGENOM" id="CLU_819217_0_0_1"/>
<dbReference type="AlphaFoldDB" id="V5F0B9"/>
<proteinExistence type="predicted"/>
<dbReference type="GeneID" id="27417536"/>
<gene>
    <name evidence="1" type="ORF">PSEUBRA_SCAF15g05661</name>
</gene>